<proteinExistence type="predicted"/>
<protein>
    <submittedName>
        <fullName evidence="3">Unannotated protein</fullName>
    </submittedName>
</protein>
<feature type="transmembrane region" description="Helical" evidence="1">
    <location>
        <begin position="64"/>
        <end position="83"/>
    </location>
</feature>
<evidence type="ECO:0000313" key="3">
    <source>
        <dbReference type="EMBL" id="CAB4887455.1"/>
    </source>
</evidence>
<keyword evidence="1" id="KW-0812">Transmembrane</keyword>
<dbReference type="InterPro" id="IPR003594">
    <property type="entry name" value="HATPase_dom"/>
</dbReference>
<feature type="domain" description="Histidine kinase/HSP90-like ATPase" evidence="2">
    <location>
        <begin position="517"/>
        <end position="568"/>
    </location>
</feature>
<sequence length="595" mass="64518">MTAQERTPTASSAFRIPSRARLSALLGSRSALSLPVIAAFIVVGFVLSFAYLKLVSGESVFPTGIKAVFTLVVPCGLLLVVRASANRRGWTRPRVWLVLVTVSLASVLRSPLGIGAVTEWNVVRSDEANPIGRTVGALLITLGIMLTLGAVVHVARERSEARAVLLAEQARLRELVAVTSEGLARAESELRARAGELLEPTISEIRLLLQGELSEAEARAASSRITEVVNEVVRPTSRQLAQPPSFAFGELGPQRPAIVRLLTDRLDVTKAIRPGLVMLLAWGVVAPGLLIVGPDWQVLGVAFSTCLAALLVLYLVKVIWPQRLRTMPVALGLGILTALYLIVISVIQMWIEQRGSILGAHVAWAVMSRVNLAFWVVLAMLVSVLAMLNEHGRQNRASLAELNIELEEHLARLRREAWLLHRTVALAVHGPVQSALVSTAMRLSASDRTEESVNDARRRLDHALSAIEHDHHEVLSVDDALADLTGLWKPVVQIRADVWPNAESRLADNYGLRRCVIEICREATSNAIRHGQARVVDISLIGVGETIVIRVSDDGDGVPSDPISGLGTAMLDDTCLRWTLLNRPEGGAELSAYVV</sequence>
<feature type="transmembrane region" description="Helical" evidence="1">
    <location>
        <begin position="298"/>
        <end position="316"/>
    </location>
</feature>
<gene>
    <name evidence="3" type="ORF">UFOPK3402_02053</name>
</gene>
<dbReference type="Pfam" id="PF02518">
    <property type="entry name" value="HATPase_c"/>
    <property type="match status" value="1"/>
</dbReference>
<evidence type="ECO:0000256" key="1">
    <source>
        <dbReference type="SAM" id="Phobius"/>
    </source>
</evidence>
<accession>A0A6J7F1Q2</accession>
<feature type="transmembrane region" description="Helical" evidence="1">
    <location>
        <begin position="328"/>
        <end position="351"/>
    </location>
</feature>
<feature type="transmembrane region" description="Helical" evidence="1">
    <location>
        <begin position="31"/>
        <end position="52"/>
    </location>
</feature>
<dbReference type="AlphaFoldDB" id="A0A6J7F1Q2"/>
<dbReference type="Gene3D" id="3.30.565.10">
    <property type="entry name" value="Histidine kinase-like ATPase, C-terminal domain"/>
    <property type="match status" value="1"/>
</dbReference>
<organism evidence="3">
    <name type="scientific">freshwater metagenome</name>
    <dbReference type="NCBI Taxonomy" id="449393"/>
    <lineage>
        <taxon>unclassified sequences</taxon>
        <taxon>metagenomes</taxon>
        <taxon>ecological metagenomes</taxon>
    </lineage>
</organism>
<feature type="transmembrane region" description="Helical" evidence="1">
    <location>
        <begin position="134"/>
        <end position="155"/>
    </location>
</feature>
<dbReference type="EMBL" id="CAFBLS010000349">
    <property type="protein sequence ID" value="CAB4887455.1"/>
    <property type="molecule type" value="Genomic_DNA"/>
</dbReference>
<evidence type="ECO:0000259" key="2">
    <source>
        <dbReference type="Pfam" id="PF02518"/>
    </source>
</evidence>
<reference evidence="3" key="1">
    <citation type="submission" date="2020-05" db="EMBL/GenBank/DDBJ databases">
        <authorList>
            <person name="Chiriac C."/>
            <person name="Salcher M."/>
            <person name="Ghai R."/>
            <person name="Kavagutti S V."/>
        </authorList>
    </citation>
    <scope>NUCLEOTIDE SEQUENCE</scope>
</reference>
<keyword evidence="1" id="KW-0472">Membrane</keyword>
<feature type="transmembrane region" description="Helical" evidence="1">
    <location>
        <begin position="275"/>
        <end position="292"/>
    </location>
</feature>
<name>A0A6J7F1Q2_9ZZZZ</name>
<dbReference type="SUPFAM" id="SSF55874">
    <property type="entry name" value="ATPase domain of HSP90 chaperone/DNA topoisomerase II/histidine kinase"/>
    <property type="match status" value="1"/>
</dbReference>
<feature type="transmembrane region" description="Helical" evidence="1">
    <location>
        <begin position="363"/>
        <end position="388"/>
    </location>
</feature>
<keyword evidence="1" id="KW-1133">Transmembrane helix</keyword>
<dbReference type="InterPro" id="IPR036890">
    <property type="entry name" value="HATPase_C_sf"/>
</dbReference>
<feature type="transmembrane region" description="Helical" evidence="1">
    <location>
        <begin position="95"/>
        <end position="114"/>
    </location>
</feature>